<proteinExistence type="predicted"/>
<organism evidence="2 3">
    <name type="scientific">Acer yangbiense</name>
    <dbReference type="NCBI Taxonomy" id="1000413"/>
    <lineage>
        <taxon>Eukaryota</taxon>
        <taxon>Viridiplantae</taxon>
        <taxon>Streptophyta</taxon>
        <taxon>Embryophyta</taxon>
        <taxon>Tracheophyta</taxon>
        <taxon>Spermatophyta</taxon>
        <taxon>Magnoliopsida</taxon>
        <taxon>eudicotyledons</taxon>
        <taxon>Gunneridae</taxon>
        <taxon>Pentapetalae</taxon>
        <taxon>rosids</taxon>
        <taxon>malvids</taxon>
        <taxon>Sapindales</taxon>
        <taxon>Sapindaceae</taxon>
        <taxon>Hippocastanoideae</taxon>
        <taxon>Acereae</taxon>
        <taxon>Acer</taxon>
    </lineage>
</organism>
<reference evidence="3" key="1">
    <citation type="journal article" date="2019" name="Gigascience">
        <title>De novo genome assembly of the endangered Acer yangbiense, a plant species with extremely small populations endemic to Yunnan Province, China.</title>
        <authorList>
            <person name="Yang J."/>
            <person name="Wariss H.M."/>
            <person name="Tao L."/>
            <person name="Zhang R."/>
            <person name="Yun Q."/>
            <person name="Hollingsworth P."/>
            <person name="Dao Z."/>
            <person name="Luo G."/>
            <person name="Guo H."/>
            <person name="Ma Y."/>
            <person name="Sun W."/>
        </authorList>
    </citation>
    <scope>NUCLEOTIDE SEQUENCE [LARGE SCALE GENOMIC DNA]</scope>
    <source>
        <strain evidence="3">cv. Malutang</strain>
    </source>
</reference>
<protein>
    <submittedName>
        <fullName evidence="2">Uncharacterized protein</fullName>
    </submittedName>
</protein>
<feature type="region of interest" description="Disordered" evidence="1">
    <location>
        <begin position="232"/>
        <end position="251"/>
    </location>
</feature>
<comment type="caution">
    <text evidence="2">The sequence shown here is derived from an EMBL/GenBank/DDBJ whole genome shotgun (WGS) entry which is preliminary data.</text>
</comment>
<feature type="region of interest" description="Disordered" evidence="1">
    <location>
        <begin position="1"/>
        <end position="31"/>
    </location>
</feature>
<keyword evidence="3" id="KW-1185">Reference proteome</keyword>
<feature type="region of interest" description="Disordered" evidence="1">
    <location>
        <begin position="535"/>
        <end position="559"/>
    </location>
</feature>
<dbReference type="Proteomes" id="UP000323000">
    <property type="component" value="Chromosome 1"/>
</dbReference>
<dbReference type="OrthoDB" id="1921902at2759"/>
<evidence type="ECO:0000313" key="2">
    <source>
        <dbReference type="EMBL" id="TXG72969.1"/>
    </source>
</evidence>
<feature type="compositionally biased region" description="Basic residues" evidence="1">
    <location>
        <begin position="9"/>
        <end position="22"/>
    </location>
</feature>
<dbReference type="AlphaFoldDB" id="A0A5C7IV51"/>
<name>A0A5C7IV51_9ROSI</name>
<sequence length="603" mass="65832">MDSSSSKPTKTHHKKKQKHHQCSRSPLRDLNTTANSIEAPRGCLRFFLSHSSSNTKAPFIKGKALIETPTSAPNPSKAKNITPCLYQWQSGRKPTSKIASKRLNLSSGSPPGRSCTSVNDVNFTPLSKIATGSGLDFAAHKKVTIHDEKISNTSGSNNKTPPIQASVSPEIQTQCGGSALASKTSTPACYAAGYLVSGVTDKRKCRPRGILTVGDNNFLDFDMAKPIDSFGEDDDHHNSHENVGGVVDSNDSTLTVPLPAEASMHWLLSPCNEDDEDLKENSDNGSCGFRIRSPSLSLFGDGCTSNLCNDRNHTSSDKRSSISLLSPTVFPEFQVPLRPFNDNLNLVFVSSPNCTPSCKVAALEVEGKQDYDIDGEISPFSMDTLGSGNIIQTPQSDSSTDRCIGTSWLKTTSGQGHRLDSELDLVTESLQMMSLSSKGYESIWDPSNSSFQFDCLTSPSNSVDLSQFQKILDDQVSWMSASTLDNVSQSQMRISWREGLVSRMFEMDEFDSCRYLSDEEEDVNECHNNHQLKSCQNPELNDDAGNYETPKNGDLETEEKGDKRLPCQISCPCAESISIDGGDLAASGDSDWTLCYKNQLFKV</sequence>
<evidence type="ECO:0000256" key="1">
    <source>
        <dbReference type="SAM" id="MobiDB-lite"/>
    </source>
</evidence>
<dbReference type="EMBL" id="VAHF01000001">
    <property type="protein sequence ID" value="TXG72969.1"/>
    <property type="molecule type" value="Genomic_DNA"/>
</dbReference>
<dbReference type="PANTHER" id="PTHR36022">
    <property type="entry name" value="GPI-ANCHORED ADHESIN-LIKE PROTEIN"/>
    <property type="match status" value="1"/>
</dbReference>
<dbReference type="PANTHER" id="PTHR36022:SF1">
    <property type="entry name" value="GPI-ANCHORED ADHESIN-LIKE PROTEIN"/>
    <property type="match status" value="1"/>
</dbReference>
<evidence type="ECO:0000313" key="3">
    <source>
        <dbReference type="Proteomes" id="UP000323000"/>
    </source>
</evidence>
<accession>A0A5C7IV51</accession>
<gene>
    <name evidence="2" type="ORF">EZV62_001548</name>
</gene>